<dbReference type="AlphaFoldDB" id="A0AAV1IMD6"/>
<comment type="caution">
    <text evidence="1">The sequence shown here is derived from an EMBL/GenBank/DDBJ whole genome shotgun (WGS) entry which is preliminary data.</text>
</comment>
<organism evidence="1 2">
    <name type="scientific">Coccomyxa viridis</name>
    <dbReference type="NCBI Taxonomy" id="1274662"/>
    <lineage>
        <taxon>Eukaryota</taxon>
        <taxon>Viridiplantae</taxon>
        <taxon>Chlorophyta</taxon>
        <taxon>core chlorophytes</taxon>
        <taxon>Trebouxiophyceae</taxon>
        <taxon>Trebouxiophyceae incertae sedis</taxon>
        <taxon>Coccomyxaceae</taxon>
        <taxon>Coccomyxa</taxon>
    </lineage>
</organism>
<keyword evidence="2" id="KW-1185">Reference proteome</keyword>
<sequence>MSAEAISRALERASRHVEDTTKKILHRMYLDETRQSMYAELKESIISNSVWARSYGIDPLASKFSPESVHDLPVELSQWLHLFYAYLQVEQAYADALASLGRTEPRLIDPPAHKTLQEEMQECWNLMMYANEKGQASISHKKLW</sequence>
<name>A0AAV1IMD6_9CHLO</name>
<dbReference type="Proteomes" id="UP001314263">
    <property type="component" value="Unassembled WGS sequence"/>
</dbReference>
<evidence type="ECO:0000313" key="2">
    <source>
        <dbReference type="Proteomes" id="UP001314263"/>
    </source>
</evidence>
<protein>
    <submittedName>
        <fullName evidence="1">Uncharacterized protein</fullName>
    </submittedName>
</protein>
<reference evidence="1 2" key="1">
    <citation type="submission" date="2023-10" db="EMBL/GenBank/DDBJ databases">
        <authorList>
            <person name="Maclean D."/>
            <person name="Macfadyen A."/>
        </authorList>
    </citation>
    <scope>NUCLEOTIDE SEQUENCE [LARGE SCALE GENOMIC DNA]</scope>
</reference>
<accession>A0AAV1IMD6</accession>
<evidence type="ECO:0000313" key="1">
    <source>
        <dbReference type="EMBL" id="CAK0787410.1"/>
    </source>
</evidence>
<gene>
    <name evidence="1" type="ORF">CVIRNUC_010630</name>
</gene>
<dbReference type="EMBL" id="CAUYUE010000017">
    <property type="protein sequence ID" value="CAK0787410.1"/>
    <property type="molecule type" value="Genomic_DNA"/>
</dbReference>
<proteinExistence type="predicted"/>